<accession>A0A9E8S9H8</accession>
<keyword evidence="4" id="KW-1185">Reference proteome</keyword>
<reference evidence="3" key="1">
    <citation type="submission" date="2022-11" db="EMBL/GenBank/DDBJ databases">
        <title>Description of Microcella daejonensis nov. sp, isolated from riverside soil.</title>
        <authorList>
            <person name="Molina K.M."/>
            <person name="Kim S.B."/>
        </authorList>
    </citation>
    <scope>NUCLEOTIDE SEQUENCE</scope>
    <source>
        <strain evidence="3">MMS21-STM12</strain>
    </source>
</reference>
<feature type="domain" description="LysM" evidence="2">
    <location>
        <begin position="79"/>
        <end position="128"/>
    </location>
</feature>
<dbReference type="EMBL" id="CP113089">
    <property type="protein sequence ID" value="WAB81516.1"/>
    <property type="molecule type" value="Genomic_DNA"/>
</dbReference>
<keyword evidence="1" id="KW-0472">Membrane</keyword>
<evidence type="ECO:0000313" key="3">
    <source>
        <dbReference type="EMBL" id="WAB81516.1"/>
    </source>
</evidence>
<dbReference type="Proteomes" id="UP001164706">
    <property type="component" value="Chromosome"/>
</dbReference>
<evidence type="ECO:0000313" key="4">
    <source>
        <dbReference type="Proteomes" id="UP001164706"/>
    </source>
</evidence>
<dbReference type="InterPro" id="IPR036779">
    <property type="entry name" value="LysM_dom_sf"/>
</dbReference>
<dbReference type="Gene3D" id="3.10.350.10">
    <property type="entry name" value="LysM domain"/>
    <property type="match status" value="1"/>
</dbReference>
<dbReference type="SMART" id="SM00257">
    <property type="entry name" value="LysM"/>
    <property type="match status" value="1"/>
</dbReference>
<dbReference type="AlphaFoldDB" id="A0A9E8S9H8"/>
<sequence length="134" mass="13113">MSSITAGSTTAGSMTAARTTGFRTPAPVAAPAVTRTRLRITARGRAVLSVLVALPFTVAILLALLNGGVAVADEGGSTVTVTVSAGQTLWSLAEAIAPGSNPADVVADIVAVNALDGGAVQAGQTLVLPAAYAD</sequence>
<gene>
    <name evidence="3" type="ORF">OVN18_00360</name>
</gene>
<name>A0A9E8S9H8_9MICO</name>
<dbReference type="InterPro" id="IPR018392">
    <property type="entry name" value="LysM"/>
</dbReference>
<proteinExistence type="predicted"/>
<dbReference type="Pfam" id="PF01476">
    <property type="entry name" value="LysM"/>
    <property type="match status" value="1"/>
</dbReference>
<protein>
    <submittedName>
        <fullName evidence="3">LysM peptidoglycan-binding domain-containing protein</fullName>
    </submittedName>
</protein>
<dbReference type="PROSITE" id="PS51782">
    <property type="entry name" value="LYSM"/>
    <property type="match status" value="1"/>
</dbReference>
<organism evidence="3 4">
    <name type="scientific">Microcella daejeonensis</name>
    <dbReference type="NCBI Taxonomy" id="2994971"/>
    <lineage>
        <taxon>Bacteria</taxon>
        <taxon>Bacillati</taxon>
        <taxon>Actinomycetota</taxon>
        <taxon>Actinomycetes</taxon>
        <taxon>Micrococcales</taxon>
        <taxon>Microbacteriaceae</taxon>
        <taxon>Microcella</taxon>
    </lineage>
</organism>
<dbReference type="KEGG" id="mdb:OVN18_00360"/>
<keyword evidence="1" id="KW-0812">Transmembrane</keyword>
<keyword evidence="1" id="KW-1133">Transmembrane helix</keyword>
<feature type="transmembrane region" description="Helical" evidence="1">
    <location>
        <begin position="46"/>
        <end position="65"/>
    </location>
</feature>
<evidence type="ECO:0000259" key="2">
    <source>
        <dbReference type="PROSITE" id="PS51782"/>
    </source>
</evidence>
<evidence type="ECO:0000256" key="1">
    <source>
        <dbReference type="SAM" id="Phobius"/>
    </source>
</evidence>
<dbReference type="RefSeq" id="WP_267781278.1">
    <property type="nucleotide sequence ID" value="NZ_CP113089.1"/>
</dbReference>